<evidence type="ECO:0000313" key="2">
    <source>
        <dbReference type="EMBL" id="KAH3848293.1"/>
    </source>
</evidence>
<accession>A0A9D4QZ75</accession>
<feature type="region of interest" description="Disordered" evidence="1">
    <location>
        <begin position="26"/>
        <end position="45"/>
    </location>
</feature>
<name>A0A9D4QZ75_DREPO</name>
<evidence type="ECO:0000313" key="3">
    <source>
        <dbReference type="Proteomes" id="UP000828390"/>
    </source>
</evidence>
<keyword evidence="3" id="KW-1185">Reference proteome</keyword>
<gene>
    <name evidence="2" type="ORF">DPMN_090652</name>
</gene>
<dbReference type="EMBL" id="JAIWYP010000003">
    <property type="protein sequence ID" value="KAH3848293.1"/>
    <property type="molecule type" value="Genomic_DNA"/>
</dbReference>
<sequence length="91" mass="10355">MERFEEDKQRAGKSEVIYDDETSSSAIDLSHHGNQNGNHDNTLPSWASHAATEEDMASPLAECQVTIGFYWISFALILYHLDTYFDEFIVP</sequence>
<organism evidence="2 3">
    <name type="scientific">Dreissena polymorpha</name>
    <name type="common">Zebra mussel</name>
    <name type="synonym">Mytilus polymorpha</name>
    <dbReference type="NCBI Taxonomy" id="45954"/>
    <lineage>
        <taxon>Eukaryota</taxon>
        <taxon>Metazoa</taxon>
        <taxon>Spiralia</taxon>
        <taxon>Lophotrochozoa</taxon>
        <taxon>Mollusca</taxon>
        <taxon>Bivalvia</taxon>
        <taxon>Autobranchia</taxon>
        <taxon>Heteroconchia</taxon>
        <taxon>Euheterodonta</taxon>
        <taxon>Imparidentia</taxon>
        <taxon>Neoheterodontei</taxon>
        <taxon>Myida</taxon>
        <taxon>Dreissenoidea</taxon>
        <taxon>Dreissenidae</taxon>
        <taxon>Dreissena</taxon>
    </lineage>
</organism>
<feature type="compositionally biased region" description="Basic and acidic residues" evidence="1">
    <location>
        <begin position="1"/>
        <end position="13"/>
    </location>
</feature>
<dbReference type="AlphaFoldDB" id="A0A9D4QZ75"/>
<dbReference type="Proteomes" id="UP000828390">
    <property type="component" value="Unassembled WGS sequence"/>
</dbReference>
<reference evidence="2" key="2">
    <citation type="submission" date="2020-11" db="EMBL/GenBank/DDBJ databases">
        <authorList>
            <person name="McCartney M.A."/>
            <person name="Auch B."/>
            <person name="Kono T."/>
            <person name="Mallez S."/>
            <person name="Becker A."/>
            <person name="Gohl D.M."/>
            <person name="Silverstein K.A.T."/>
            <person name="Koren S."/>
            <person name="Bechman K.B."/>
            <person name="Herman A."/>
            <person name="Abrahante J.E."/>
            <person name="Garbe J."/>
        </authorList>
    </citation>
    <scope>NUCLEOTIDE SEQUENCE</scope>
    <source>
        <strain evidence="2">Duluth1</strain>
        <tissue evidence="2">Whole animal</tissue>
    </source>
</reference>
<feature type="region of interest" description="Disordered" evidence="1">
    <location>
        <begin position="1"/>
        <end position="20"/>
    </location>
</feature>
<reference evidence="2" key="1">
    <citation type="journal article" date="2019" name="bioRxiv">
        <title>The Genome of the Zebra Mussel, Dreissena polymorpha: A Resource for Invasive Species Research.</title>
        <authorList>
            <person name="McCartney M.A."/>
            <person name="Auch B."/>
            <person name="Kono T."/>
            <person name="Mallez S."/>
            <person name="Zhang Y."/>
            <person name="Obille A."/>
            <person name="Becker A."/>
            <person name="Abrahante J.E."/>
            <person name="Garbe J."/>
            <person name="Badalamenti J.P."/>
            <person name="Herman A."/>
            <person name="Mangelson H."/>
            <person name="Liachko I."/>
            <person name="Sullivan S."/>
            <person name="Sone E.D."/>
            <person name="Koren S."/>
            <person name="Silverstein K.A.T."/>
            <person name="Beckman K.B."/>
            <person name="Gohl D.M."/>
        </authorList>
    </citation>
    <scope>NUCLEOTIDE SEQUENCE</scope>
    <source>
        <strain evidence="2">Duluth1</strain>
        <tissue evidence="2">Whole animal</tissue>
    </source>
</reference>
<evidence type="ECO:0000256" key="1">
    <source>
        <dbReference type="SAM" id="MobiDB-lite"/>
    </source>
</evidence>
<comment type="caution">
    <text evidence="2">The sequence shown here is derived from an EMBL/GenBank/DDBJ whole genome shotgun (WGS) entry which is preliminary data.</text>
</comment>
<proteinExistence type="predicted"/>
<protein>
    <submittedName>
        <fullName evidence="2">Uncharacterized protein</fullName>
    </submittedName>
</protein>